<dbReference type="Proteomes" id="UP001056707">
    <property type="component" value="Chromosome"/>
</dbReference>
<dbReference type="SMART" id="SM00530">
    <property type="entry name" value="HTH_XRE"/>
    <property type="match status" value="1"/>
</dbReference>
<accession>A0ABY5BPZ5</accession>
<proteinExistence type="predicted"/>
<feature type="domain" description="HTH cro/C1-type" evidence="1">
    <location>
        <begin position="6"/>
        <end position="62"/>
    </location>
</feature>
<sequence>MIANKLNVLLAERQLTIKDVVDGTEISRGTISNLINKNTTSNVNLDTLNKICMFLKISPSDFFDFVPYDLEFNVEVSEIDIILRTLKRQNNIVNDMTDDIHINDTEESSLYRNLEARNVKNFLVFTVGEFNHHKHCLDSEINKIYEDIPLIFRKFIEDKTLQTLEFIALDSKNLHINLDSDSDTAFYFEFSWGYTKKNYKELKNDVKMNYKELSQKINYISYS</sequence>
<dbReference type="RefSeq" id="WP_252750012.1">
    <property type="nucleotide sequence ID" value="NZ_CP097116.1"/>
</dbReference>
<dbReference type="Pfam" id="PF13443">
    <property type="entry name" value="HTH_26"/>
    <property type="match status" value="1"/>
</dbReference>
<gene>
    <name evidence="2" type="ORF">M3M35_00125</name>
</gene>
<dbReference type="InterPro" id="IPR010982">
    <property type="entry name" value="Lambda_DNA-bd_dom_sf"/>
</dbReference>
<dbReference type="CDD" id="cd00093">
    <property type="entry name" value="HTH_XRE"/>
    <property type="match status" value="1"/>
</dbReference>
<protein>
    <submittedName>
        <fullName evidence="2">Helix-turn-helix transcriptional regulator</fullName>
    </submittedName>
</protein>
<name>A0ABY5BPZ5_9LACO</name>
<organism evidence="2 3">
    <name type="scientific">Fructilactobacillus myrtifloralis</name>
    <dbReference type="NCBI Taxonomy" id="2940301"/>
    <lineage>
        <taxon>Bacteria</taxon>
        <taxon>Bacillati</taxon>
        <taxon>Bacillota</taxon>
        <taxon>Bacilli</taxon>
        <taxon>Lactobacillales</taxon>
        <taxon>Lactobacillaceae</taxon>
        <taxon>Fructilactobacillus</taxon>
    </lineage>
</organism>
<dbReference type="Gene3D" id="1.10.260.40">
    <property type="entry name" value="lambda repressor-like DNA-binding domains"/>
    <property type="match status" value="1"/>
</dbReference>
<evidence type="ECO:0000259" key="1">
    <source>
        <dbReference type="PROSITE" id="PS50943"/>
    </source>
</evidence>
<dbReference type="SUPFAM" id="SSF47413">
    <property type="entry name" value="lambda repressor-like DNA-binding domains"/>
    <property type="match status" value="1"/>
</dbReference>
<dbReference type="InterPro" id="IPR001387">
    <property type="entry name" value="Cro/C1-type_HTH"/>
</dbReference>
<keyword evidence="3" id="KW-1185">Reference proteome</keyword>
<evidence type="ECO:0000313" key="3">
    <source>
        <dbReference type="Proteomes" id="UP001056707"/>
    </source>
</evidence>
<dbReference type="EMBL" id="CP097116">
    <property type="protein sequence ID" value="USS85117.1"/>
    <property type="molecule type" value="Genomic_DNA"/>
</dbReference>
<dbReference type="PROSITE" id="PS50943">
    <property type="entry name" value="HTH_CROC1"/>
    <property type="match status" value="1"/>
</dbReference>
<reference evidence="2" key="1">
    <citation type="submission" date="2022-05" db="EMBL/GenBank/DDBJ databases">
        <authorList>
            <person name="Oliphant S.A."/>
            <person name="Watson-Haigh N.S."/>
            <person name="Sumby K.M."/>
            <person name="Gardner J.M."/>
            <person name="Jiranek V."/>
        </authorList>
    </citation>
    <scope>NUCLEOTIDE SEQUENCE</scope>
    <source>
        <strain evidence="2">KI16_H9</strain>
    </source>
</reference>
<evidence type="ECO:0000313" key="2">
    <source>
        <dbReference type="EMBL" id="USS85117.1"/>
    </source>
</evidence>